<evidence type="ECO:0000256" key="4">
    <source>
        <dbReference type="ARBA" id="ARBA00022741"/>
    </source>
</evidence>
<evidence type="ECO:0000256" key="6">
    <source>
        <dbReference type="ARBA" id="ARBA00022840"/>
    </source>
</evidence>
<evidence type="ECO:0000313" key="10">
    <source>
        <dbReference type="Proteomes" id="UP000515307"/>
    </source>
</evidence>
<proteinExistence type="predicted"/>
<dbReference type="EC" id="2.7.11.1" evidence="1"/>
<evidence type="ECO:0000259" key="8">
    <source>
        <dbReference type="PROSITE" id="PS50011"/>
    </source>
</evidence>
<dbReference type="Gene3D" id="1.10.510.10">
    <property type="entry name" value="Transferase(Phosphotransferase) domain 1"/>
    <property type="match status" value="1"/>
</dbReference>
<keyword evidence="6" id="KW-0067">ATP-binding</keyword>
<dbReference type="KEGG" id="sfiy:F0344_17425"/>
<name>A0A7G7BLE7_9ACTN</name>
<evidence type="ECO:0000256" key="7">
    <source>
        <dbReference type="SAM" id="MobiDB-lite"/>
    </source>
</evidence>
<organism evidence="9 10">
    <name type="scientific">Streptomyces finlayi</name>
    <dbReference type="NCBI Taxonomy" id="67296"/>
    <lineage>
        <taxon>Bacteria</taxon>
        <taxon>Bacillati</taxon>
        <taxon>Actinomycetota</taxon>
        <taxon>Actinomycetes</taxon>
        <taxon>Kitasatosporales</taxon>
        <taxon>Streptomycetaceae</taxon>
        <taxon>Streptomyces</taxon>
    </lineage>
</organism>
<dbReference type="Gene3D" id="3.30.200.20">
    <property type="entry name" value="Phosphorylase Kinase, domain 1"/>
    <property type="match status" value="1"/>
</dbReference>
<sequence length="509" mass="55899">MATRDRRLGSRCVHAGAGGAVRRWRSTLVLRAAHDRTLHWGGLGVRKRPVPQKARTRSRRPIATRGCRHDGQGAPPMRGPSRGLARCGGAAGSPHSVGRGTQAGLIAWRESPAREREGNQMDTSKLIGGRFKVKDRAVSGAMGDVWPAEDTKLGRTVALKFLARRRLRQQGAATEFTDWTVKRFGRESVAMARVSHAHVAQIYDTGEHDGELYIVMEYIQGRSLASHLKEGPTLTTERTVRWAREICEGLDAAHSRKVLHHDIKPDNIMITNEGVVKIVDFGLASFADVTQSHTGVGTALYKAPERWAGSPGSVHSDLYSVGCVLYEMLTGRPPFGSPQDDPMTVGRMHQDNLPAPPSAHRPGVPDQLDFIVRILLAKNPADRPRSAEAVAVVMSEVQHSLGTEDVAIAMGRTHLLDAVDSNVGHSERIQELDRRIFELELRFGPYGEEVIETRIEHAELTGQSGDTRGAAALYNRLGRDCQDLFGLYDKRALNAFEGVARWISRSGAE</sequence>
<protein>
    <recommendedName>
        <fullName evidence="1">non-specific serine/threonine protein kinase</fullName>
        <ecNumber evidence="1">2.7.11.1</ecNumber>
    </recommendedName>
</protein>
<gene>
    <name evidence="9" type="ORF">F0344_17425</name>
</gene>
<dbReference type="SUPFAM" id="SSF56112">
    <property type="entry name" value="Protein kinase-like (PK-like)"/>
    <property type="match status" value="1"/>
</dbReference>
<feature type="domain" description="Protein kinase" evidence="8">
    <location>
        <begin position="131"/>
        <end position="402"/>
    </location>
</feature>
<feature type="compositionally biased region" description="Basic residues" evidence="7">
    <location>
        <begin position="48"/>
        <end position="62"/>
    </location>
</feature>
<dbReference type="GO" id="GO:0005524">
    <property type="term" value="F:ATP binding"/>
    <property type="evidence" value="ECO:0007669"/>
    <property type="project" value="UniProtKB-KW"/>
</dbReference>
<dbReference type="CDD" id="cd14014">
    <property type="entry name" value="STKc_PknB_like"/>
    <property type="match status" value="1"/>
</dbReference>
<dbReference type="InterPro" id="IPR011009">
    <property type="entry name" value="Kinase-like_dom_sf"/>
</dbReference>
<reference evidence="10" key="1">
    <citation type="submission" date="2019-10" db="EMBL/GenBank/DDBJ databases">
        <title>Antimicrobial potential of Antarctic Bacteria.</title>
        <authorList>
            <person name="Benaud N."/>
            <person name="Edwards R.J."/>
            <person name="Ferrari B.C."/>
        </authorList>
    </citation>
    <scope>NUCLEOTIDE SEQUENCE [LARGE SCALE GENOMIC DNA]</scope>
    <source>
        <strain evidence="10">NBSH44</strain>
    </source>
</reference>
<dbReference type="GO" id="GO:0004674">
    <property type="term" value="F:protein serine/threonine kinase activity"/>
    <property type="evidence" value="ECO:0007669"/>
    <property type="project" value="UniProtKB-KW"/>
</dbReference>
<keyword evidence="2" id="KW-0723">Serine/threonine-protein kinase</keyword>
<dbReference type="PROSITE" id="PS50011">
    <property type="entry name" value="PROTEIN_KINASE_DOM"/>
    <property type="match status" value="1"/>
</dbReference>
<dbReference type="Proteomes" id="UP000515307">
    <property type="component" value="Chromosome"/>
</dbReference>
<keyword evidence="10" id="KW-1185">Reference proteome</keyword>
<dbReference type="SMART" id="SM00220">
    <property type="entry name" value="S_TKc"/>
    <property type="match status" value="1"/>
</dbReference>
<evidence type="ECO:0000256" key="5">
    <source>
        <dbReference type="ARBA" id="ARBA00022777"/>
    </source>
</evidence>
<dbReference type="InterPro" id="IPR008271">
    <property type="entry name" value="Ser/Thr_kinase_AS"/>
</dbReference>
<dbReference type="AlphaFoldDB" id="A0A7G7BLE7"/>
<keyword evidence="5 9" id="KW-0418">Kinase</keyword>
<dbReference type="EMBL" id="CP045702">
    <property type="protein sequence ID" value="QNE76162.1"/>
    <property type="molecule type" value="Genomic_DNA"/>
</dbReference>
<dbReference type="PROSITE" id="PS00108">
    <property type="entry name" value="PROTEIN_KINASE_ST"/>
    <property type="match status" value="1"/>
</dbReference>
<evidence type="ECO:0000256" key="2">
    <source>
        <dbReference type="ARBA" id="ARBA00022527"/>
    </source>
</evidence>
<evidence type="ECO:0000256" key="3">
    <source>
        <dbReference type="ARBA" id="ARBA00022679"/>
    </source>
</evidence>
<evidence type="ECO:0000256" key="1">
    <source>
        <dbReference type="ARBA" id="ARBA00012513"/>
    </source>
</evidence>
<keyword evidence="4" id="KW-0547">Nucleotide-binding</keyword>
<dbReference type="PANTHER" id="PTHR43289:SF6">
    <property type="entry name" value="SERINE_THREONINE-PROTEIN KINASE NEKL-3"/>
    <property type="match status" value="1"/>
</dbReference>
<accession>A0A7G7BLE7</accession>
<feature type="region of interest" description="Disordered" evidence="7">
    <location>
        <begin position="48"/>
        <end position="99"/>
    </location>
</feature>
<dbReference type="Pfam" id="PF00069">
    <property type="entry name" value="Pkinase"/>
    <property type="match status" value="1"/>
</dbReference>
<keyword evidence="3" id="KW-0808">Transferase</keyword>
<evidence type="ECO:0000313" key="9">
    <source>
        <dbReference type="EMBL" id="QNE76162.1"/>
    </source>
</evidence>
<dbReference type="InterPro" id="IPR000719">
    <property type="entry name" value="Prot_kinase_dom"/>
</dbReference>
<dbReference type="PANTHER" id="PTHR43289">
    <property type="entry name" value="MITOGEN-ACTIVATED PROTEIN KINASE KINASE KINASE 20-RELATED"/>
    <property type="match status" value="1"/>
</dbReference>